<dbReference type="AlphaFoldDB" id="A0A0K8RAL6"/>
<dbReference type="GO" id="GO:0000164">
    <property type="term" value="C:protein phosphatase type 1 complex"/>
    <property type="evidence" value="ECO:0007669"/>
    <property type="project" value="TreeGrafter"/>
</dbReference>
<dbReference type="GO" id="GO:0008157">
    <property type="term" value="F:protein phosphatase 1 binding"/>
    <property type="evidence" value="ECO:0007669"/>
    <property type="project" value="TreeGrafter"/>
</dbReference>
<dbReference type="EMBL" id="GADI01005633">
    <property type="protein sequence ID" value="JAA68175.1"/>
    <property type="molecule type" value="mRNA"/>
</dbReference>
<dbReference type="Gene3D" id="2.60.40.2440">
    <property type="entry name" value="Carbohydrate binding type-21 domain"/>
    <property type="match status" value="1"/>
</dbReference>
<accession>A0A0K8RAL6</accession>
<evidence type="ECO:0000313" key="2">
    <source>
        <dbReference type="EMBL" id="JAA68175.1"/>
    </source>
</evidence>
<dbReference type="PANTHER" id="PTHR12307:SF48">
    <property type="entry name" value="PROTEIN PHOSPHATASE 1 REGULATORY SUBUNIT"/>
    <property type="match status" value="1"/>
</dbReference>
<proteinExistence type="evidence at transcript level"/>
<reference evidence="2" key="1">
    <citation type="submission" date="2012-12" db="EMBL/GenBank/DDBJ databases">
        <title>Identification and characterization of a phenylalanine ammonia-lyase gene family in Isatis indigotica Fort.</title>
        <authorList>
            <person name="Liu Q."/>
            <person name="Chen J."/>
            <person name="Zhou X."/>
            <person name="Di P."/>
            <person name="Xiao Y."/>
            <person name="Xuan H."/>
            <person name="Zhang L."/>
            <person name="Chen W."/>
        </authorList>
    </citation>
    <scope>NUCLEOTIDE SEQUENCE</scope>
    <source>
        <tissue evidence="2">Salivary gland</tissue>
    </source>
</reference>
<dbReference type="InterPro" id="IPR005036">
    <property type="entry name" value="CBM21_dom"/>
</dbReference>
<name>A0A0K8RAL6_IXORI</name>
<sequence length="138" mass="15054">MQDCEASFVPNGHLSNMFDTFAFSVPIPVTADSAGVVEFCVCYRHDGEEHWDSNGGKNYRIVSTAKKNPCAVRRVTEAIKADVHSWTEFASWKNLVTEGPLLVTSCRRRVAGGGCPRLELVPSGSLRSWVPSPPSALS</sequence>
<dbReference type="PANTHER" id="PTHR12307">
    <property type="entry name" value="PROTEIN PHOSPHATASE 1 REGULATORY SUBUNIT"/>
    <property type="match status" value="1"/>
</dbReference>
<organism evidence="2">
    <name type="scientific">Ixodes ricinus</name>
    <name type="common">Common tick</name>
    <name type="synonym">Acarus ricinus</name>
    <dbReference type="NCBI Taxonomy" id="34613"/>
    <lineage>
        <taxon>Eukaryota</taxon>
        <taxon>Metazoa</taxon>
        <taxon>Ecdysozoa</taxon>
        <taxon>Arthropoda</taxon>
        <taxon>Chelicerata</taxon>
        <taxon>Arachnida</taxon>
        <taxon>Acari</taxon>
        <taxon>Parasitiformes</taxon>
        <taxon>Ixodida</taxon>
        <taxon>Ixodoidea</taxon>
        <taxon>Ixodidae</taxon>
        <taxon>Ixodinae</taxon>
        <taxon>Ixodes</taxon>
    </lineage>
</organism>
<dbReference type="InterPro" id="IPR050782">
    <property type="entry name" value="PP1_regulatory_subunit_3"/>
</dbReference>
<evidence type="ECO:0000259" key="1">
    <source>
        <dbReference type="PROSITE" id="PS51159"/>
    </source>
</evidence>
<dbReference type="GO" id="GO:2001069">
    <property type="term" value="F:glycogen binding"/>
    <property type="evidence" value="ECO:0007669"/>
    <property type="project" value="TreeGrafter"/>
</dbReference>
<dbReference type="Pfam" id="PF03370">
    <property type="entry name" value="CBM_21"/>
    <property type="match status" value="1"/>
</dbReference>
<feature type="domain" description="CBM21" evidence="1">
    <location>
        <begin position="1"/>
        <end position="62"/>
    </location>
</feature>
<dbReference type="PROSITE" id="PS51159">
    <property type="entry name" value="CBM21"/>
    <property type="match status" value="1"/>
</dbReference>
<protein>
    <recommendedName>
        <fullName evidence="1">CBM21 domain-containing protein</fullName>
    </recommendedName>
</protein>
<dbReference type="GO" id="GO:0005979">
    <property type="term" value="P:regulation of glycogen biosynthetic process"/>
    <property type="evidence" value="ECO:0007669"/>
    <property type="project" value="TreeGrafter"/>
</dbReference>
<dbReference type="InterPro" id="IPR038175">
    <property type="entry name" value="CBM21_dom_sf"/>
</dbReference>